<feature type="domain" description="STAS" evidence="1">
    <location>
        <begin position="35"/>
        <end position="129"/>
    </location>
</feature>
<dbReference type="InterPro" id="IPR002645">
    <property type="entry name" value="STAS_dom"/>
</dbReference>
<sequence length="129" mass="13522">MSDDLTPRPFSVVVKACEAVTFSLTVRPGSPQARVALSGALDTGAADHLRTGLFGHMLDCPVLVVDLADVSALDRRAAGVLALVAHVAERTGHQIRWAAPSPSVRARWAGLGSDTGMRVFESVFAAETA</sequence>
<evidence type="ECO:0000259" key="1">
    <source>
        <dbReference type="PROSITE" id="PS50801"/>
    </source>
</evidence>
<keyword evidence="3" id="KW-1185">Reference proteome</keyword>
<dbReference type="Pfam" id="PF01740">
    <property type="entry name" value="STAS"/>
    <property type="match status" value="1"/>
</dbReference>
<evidence type="ECO:0000313" key="3">
    <source>
        <dbReference type="Proteomes" id="UP000612808"/>
    </source>
</evidence>
<reference evidence="2" key="1">
    <citation type="submission" date="2021-01" db="EMBL/GenBank/DDBJ databases">
        <title>Whole genome shotgun sequence of Actinocatenispora rupis NBRC 107355.</title>
        <authorList>
            <person name="Komaki H."/>
            <person name="Tamura T."/>
        </authorList>
    </citation>
    <scope>NUCLEOTIDE SEQUENCE</scope>
    <source>
        <strain evidence="2">NBRC 107355</strain>
    </source>
</reference>
<protein>
    <recommendedName>
        <fullName evidence="1">STAS domain-containing protein</fullName>
    </recommendedName>
</protein>
<dbReference type="RefSeq" id="WP_203655444.1">
    <property type="nucleotide sequence ID" value="NZ_BAAAZM010000002.1"/>
</dbReference>
<gene>
    <name evidence="2" type="ORF">Aru02nite_11280</name>
</gene>
<dbReference type="Proteomes" id="UP000612808">
    <property type="component" value="Unassembled WGS sequence"/>
</dbReference>
<organism evidence="2 3">
    <name type="scientific">Actinocatenispora rupis</name>
    <dbReference type="NCBI Taxonomy" id="519421"/>
    <lineage>
        <taxon>Bacteria</taxon>
        <taxon>Bacillati</taxon>
        <taxon>Actinomycetota</taxon>
        <taxon>Actinomycetes</taxon>
        <taxon>Micromonosporales</taxon>
        <taxon>Micromonosporaceae</taxon>
        <taxon>Actinocatenispora</taxon>
    </lineage>
</organism>
<evidence type="ECO:0000313" key="2">
    <source>
        <dbReference type="EMBL" id="GID10239.1"/>
    </source>
</evidence>
<dbReference type="EMBL" id="BOMB01000006">
    <property type="protein sequence ID" value="GID10239.1"/>
    <property type="molecule type" value="Genomic_DNA"/>
</dbReference>
<comment type="caution">
    <text evidence="2">The sequence shown here is derived from an EMBL/GenBank/DDBJ whole genome shotgun (WGS) entry which is preliminary data.</text>
</comment>
<dbReference type="InterPro" id="IPR036513">
    <property type="entry name" value="STAS_dom_sf"/>
</dbReference>
<name>A0A8J3J4X5_9ACTN</name>
<proteinExistence type="predicted"/>
<dbReference type="SUPFAM" id="SSF52091">
    <property type="entry name" value="SpoIIaa-like"/>
    <property type="match status" value="1"/>
</dbReference>
<dbReference type="Gene3D" id="3.30.750.24">
    <property type="entry name" value="STAS domain"/>
    <property type="match status" value="1"/>
</dbReference>
<dbReference type="AlphaFoldDB" id="A0A8J3J4X5"/>
<dbReference type="PROSITE" id="PS50801">
    <property type="entry name" value="STAS"/>
    <property type="match status" value="1"/>
</dbReference>
<accession>A0A8J3J4X5</accession>